<proteinExistence type="predicted"/>
<dbReference type="EMBL" id="WCGB01000004">
    <property type="protein sequence ID" value="NRN90841.1"/>
    <property type="molecule type" value="Genomic_DNA"/>
</dbReference>
<evidence type="ECO:0000256" key="2">
    <source>
        <dbReference type="ARBA" id="ARBA00022840"/>
    </source>
</evidence>
<feature type="domain" description="DAGKc" evidence="3">
    <location>
        <begin position="16"/>
        <end position="82"/>
    </location>
</feature>
<dbReference type="Gene3D" id="3.40.50.10330">
    <property type="entry name" value="Probable inorganic polyphosphate/atp-NAD kinase, domain 1"/>
    <property type="match status" value="1"/>
</dbReference>
<sequence>MNIRYMNKKIKVHLLVHLLVNEVAGNGNAVAADYSLQKVLKNLNIPFSHQKSHYPGELIKLAQDYANTNPTPNDILIVVGGD</sequence>
<dbReference type="Proteomes" id="UP000601587">
    <property type="component" value="Unassembled WGS sequence"/>
</dbReference>
<comment type="caution">
    <text evidence="4">The sequence shown here is derived from an EMBL/GenBank/DDBJ whole genome shotgun (WGS) entry which is preliminary data.</text>
</comment>
<accession>A0A9Q5BYS2</accession>
<dbReference type="InterPro" id="IPR017438">
    <property type="entry name" value="ATP-NAD_kinase_N"/>
</dbReference>
<evidence type="ECO:0000313" key="4">
    <source>
        <dbReference type="EMBL" id="NRN90841.1"/>
    </source>
</evidence>
<dbReference type="InterPro" id="IPR001206">
    <property type="entry name" value="Diacylglycerol_kinase_cat_dom"/>
</dbReference>
<dbReference type="SUPFAM" id="SSF111331">
    <property type="entry name" value="NAD kinase/diacylglycerol kinase-like"/>
    <property type="match status" value="1"/>
</dbReference>
<keyword evidence="2" id="KW-0067">ATP-binding</keyword>
<dbReference type="Pfam" id="PF00781">
    <property type="entry name" value="DAGK_cat"/>
    <property type="match status" value="1"/>
</dbReference>
<dbReference type="GO" id="GO:0016301">
    <property type="term" value="F:kinase activity"/>
    <property type="evidence" value="ECO:0007669"/>
    <property type="project" value="InterPro"/>
</dbReference>
<keyword evidence="1" id="KW-0547">Nucleotide-binding</keyword>
<protein>
    <recommendedName>
        <fullName evidence="3">DAGKc domain-containing protein</fullName>
    </recommendedName>
</protein>
<reference evidence="4" key="1">
    <citation type="submission" date="2019-09" db="EMBL/GenBank/DDBJ databases">
        <title>Comparative genomic analysis of Lactobacillus helveticus.</title>
        <authorList>
            <person name="Zhang H."/>
            <person name="Chen Y."/>
            <person name="Zhong Z."/>
        </authorList>
    </citation>
    <scope>NUCLEOTIDE SEQUENCE</scope>
    <source>
        <strain evidence="4">IMAU50013</strain>
    </source>
</reference>
<organism evidence="4 5">
    <name type="scientific">Lactobacillus helveticus</name>
    <name type="common">Lactobacillus suntoryeus</name>
    <dbReference type="NCBI Taxonomy" id="1587"/>
    <lineage>
        <taxon>Bacteria</taxon>
        <taxon>Bacillati</taxon>
        <taxon>Bacillota</taxon>
        <taxon>Bacilli</taxon>
        <taxon>Lactobacillales</taxon>
        <taxon>Lactobacillaceae</taxon>
        <taxon>Lactobacillus</taxon>
    </lineage>
</organism>
<evidence type="ECO:0000313" key="5">
    <source>
        <dbReference type="Proteomes" id="UP000601587"/>
    </source>
</evidence>
<evidence type="ECO:0000259" key="3">
    <source>
        <dbReference type="Pfam" id="PF00781"/>
    </source>
</evidence>
<name>A0A9Q5BYS2_LACHE</name>
<gene>
    <name evidence="4" type="ORF">IMAU50013_00366</name>
</gene>
<dbReference type="InterPro" id="IPR016064">
    <property type="entry name" value="NAD/diacylglycerol_kinase_sf"/>
</dbReference>
<dbReference type="AlphaFoldDB" id="A0A9Q5BYS2"/>
<dbReference type="GO" id="GO:0005524">
    <property type="term" value="F:ATP binding"/>
    <property type="evidence" value="ECO:0007669"/>
    <property type="project" value="UniProtKB-KW"/>
</dbReference>
<evidence type="ECO:0000256" key="1">
    <source>
        <dbReference type="ARBA" id="ARBA00022741"/>
    </source>
</evidence>